<dbReference type="GO" id="GO:0042597">
    <property type="term" value="C:periplasmic space"/>
    <property type="evidence" value="ECO:0007669"/>
    <property type="project" value="UniProtKB-SubCell"/>
</dbReference>
<evidence type="ECO:0000256" key="2">
    <source>
        <dbReference type="ARBA" id="ARBA00005791"/>
    </source>
</evidence>
<dbReference type="InterPro" id="IPR001853">
    <property type="entry name" value="DSBA-like_thioredoxin_dom"/>
</dbReference>
<dbReference type="PROSITE" id="PS51352">
    <property type="entry name" value="THIOREDOXIN_2"/>
    <property type="match status" value="1"/>
</dbReference>
<evidence type="ECO:0000256" key="5">
    <source>
        <dbReference type="ARBA" id="ARBA00023157"/>
    </source>
</evidence>
<feature type="disulfide bond" description="Redox-active" evidence="8">
    <location>
        <begin position="60"/>
        <end position="63"/>
    </location>
</feature>
<dbReference type="SUPFAM" id="SSF52833">
    <property type="entry name" value="Thioredoxin-like"/>
    <property type="match status" value="1"/>
</dbReference>
<organism evidence="10 11">
    <name type="scientific">Inhella gelatinilytica</name>
    <dbReference type="NCBI Taxonomy" id="2795030"/>
    <lineage>
        <taxon>Bacteria</taxon>
        <taxon>Pseudomonadati</taxon>
        <taxon>Pseudomonadota</taxon>
        <taxon>Betaproteobacteria</taxon>
        <taxon>Burkholderiales</taxon>
        <taxon>Sphaerotilaceae</taxon>
        <taxon>Inhella</taxon>
    </lineage>
</organism>
<gene>
    <name evidence="10" type="ORF">I7X43_01880</name>
</gene>
<dbReference type="EMBL" id="JAEDAL010000001">
    <property type="protein sequence ID" value="MBH9551585.1"/>
    <property type="molecule type" value="Genomic_DNA"/>
</dbReference>
<evidence type="ECO:0000256" key="1">
    <source>
        <dbReference type="ARBA" id="ARBA00004418"/>
    </source>
</evidence>
<evidence type="ECO:0000259" key="9">
    <source>
        <dbReference type="PROSITE" id="PS51352"/>
    </source>
</evidence>
<sequence length="225" mass="24554">MSLGVLTRREGLALLSAAALPGIAVAQGEPKVGRHFRKLRQRLASSGSKIEVVEFFWYGCPACNAFEPTLQAWVKQLPATVEFRHVHIGGRAQQRPHQRLFFTLQAMGVEHQFRSAIFNAMHQQRNPLDTPEAMIKLLQPLGLDGAKFQSMWAALDPKAFSGAKIVQADKLTEAYELDGVPMLGIGGLYTTSPSQAAGGEPMSALEGGRRAVAVTEFLVRNFGKV</sequence>
<keyword evidence="11" id="KW-1185">Reference proteome</keyword>
<evidence type="ECO:0000313" key="11">
    <source>
        <dbReference type="Proteomes" id="UP000620139"/>
    </source>
</evidence>
<proteinExistence type="inferred from homology"/>
<dbReference type="CDD" id="cd03019">
    <property type="entry name" value="DsbA_DsbA"/>
    <property type="match status" value="1"/>
</dbReference>
<keyword evidence="4 7" id="KW-0574">Periplasm</keyword>
<accession>A0A931NCU1</accession>
<comment type="caution">
    <text evidence="10">The sequence shown here is derived from an EMBL/GenBank/DDBJ whole genome shotgun (WGS) entry which is preliminary data.</text>
</comment>
<dbReference type="PANTHER" id="PTHR35891">
    <property type="entry name" value="THIOL:DISULFIDE INTERCHANGE PROTEIN DSBA"/>
    <property type="match status" value="1"/>
</dbReference>
<evidence type="ECO:0000256" key="8">
    <source>
        <dbReference type="PIRSR" id="PIRSR001488-1"/>
    </source>
</evidence>
<evidence type="ECO:0000256" key="6">
    <source>
        <dbReference type="ARBA" id="ARBA00023284"/>
    </source>
</evidence>
<dbReference type="InterPro" id="IPR013766">
    <property type="entry name" value="Thioredoxin_domain"/>
</dbReference>
<dbReference type="RefSeq" id="WP_198099192.1">
    <property type="nucleotide sequence ID" value="NZ_JAEDAL010000001.1"/>
</dbReference>
<dbReference type="AlphaFoldDB" id="A0A931NCU1"/>
<dbReference type="InterPro" id="IPR017937">
    <property type="entry name" value="Thioredoxin_CS"/>
</dbReference>
<dbReference type="InterPro" id="IPR023205">
    <property type="entry name" value="DsbA/DsbL"/>
</dbReference>
<dbReference type="Proteomes" id="UP000620139">
    <property type="component" value="Unassembled WGS sequence"/>
</dbReference>
<feature type="domain" description="Thioredoxin" evidence="9">
    <location>
        <begin position="8"/>
        <end position="143"/>
    </location>
</feature>
<keyword evidence="3" id="KW-0732">Signal</keyword>
<dbReference type="Pfam" id="PF01323">
    <property type="entry name" value="DSBA"/>
    <property type="match status" value="1"/>
</dbReference>
<evidence type="ECO:0000256" key="3">
    <source>
        <dbReference type="ARBA" id="ARBA00022729"/>
    </source>
</evidence>
<protein>
    <recommendedName>
        <fullName evidence="7">Thiol:disulfide interchange protein</fullName>
    </recommendedName>
</protein>
<dbReference type="Gene3D" id="3.40.30.10">
    <property type="entry name" value="Glutaredoxin"/>
    <property type="match status" value="1"/>
</dbReference>
<dbReference type="PROSITE" id="PS00194">
    <property type="entry name" value="THIOREDOXIN_1"/>
    <property type="match status" value="1"/>
</dbReference>
<dbReference type="InterPro" id="IPR050824">
    <property type="entry name" value="Thiol_disulfide_DsbA"/>
</dbReference>
<keyword evidence="5 7" id="KW-1015">Disulfide bond</keyword>
<dbReference type="GO" id="GO:0015036">
    <property type="term" value="F:disulfide oxidoreductase activity"/>
    <property type="evidence" value="ECO:0007669"/>
    <property type="project" value="UniProtKB-ARBA"/>
</dbReference>
<dbReference type="PIRSF" id="PIRSF001488">
    <property type="entry name" value="Tdi_protein"/>
    <property type="match status" value="1"/>
</dbReference>
<comment type="subcellular location">
    <subcellularLocation>
        <location evidence="1 7">Periplasm</location>
    </subcellularLocation>
</comment>
<keyword evidence="6" id="KW-0676">Redox-active center</keyword>
<evidence type="ECO:0000256" key="4">
    <source>
        <dbReference type="ARBA" id="ARBA00022764"/>
    </source>
</evidence>
<dbReference type="PANTHER" id="PTHR35891:SF3">
    <property type="entry name" value="THIOL:DISULFIDE INTERCHANGE PROTEIN DSBL"/>
    <property type="match status" value="1"/>
</dbReference>
<reference evidence="10" key="1">
    <citation type="submission" date="2020-12" db="EMBL/GenBank/DDBJ databases">
        <title>The genome sequence of Inhella sp. 4Y17.</title>
        <authorList>
            <person name="Liu Y."/>
        </authorList>
    </citation>
    <scope>NUCLEOTIDE SEQUENCE</scope>
    <source>
        <strain evidence="10">4Y10</strain>
    </source>
</reference>
<evidence type="ECO:0000313" key="10">
    <source>
        <dbReference type="EMBL" id="MBH9551585.1"/>
    </source>
</evidence>
<name>A0A931NCU1_9BURK</name>
<dbReference type="InterPro" id="IPR036249">
    <property type="entry name" value="Thioredoxin-like_sf"/>
</dbReference>
<evidence type="ECO:0000256" key="7">
    <source>
        <dbReference type="PIRNR" id="PIRNR001488"/>
    </source>
</evidence>
<comment type="similarity">
    <text evidence="2">Belongs to the thioredoxin family. DsbA subfamily.</text>
</comment>